<dbReference type="InterPro" id="IPR027417">
    <property type="entry name" value="P-loop_NTPase"/>
</dbReference>
<protein>
    <submittedName>
        <fullName evidence="3">ATPase</fullName>
    </submittedName>
</protein>
<evidence type="ECO:0000259" key="1">
    <source>
        <dbReference type="Pfam" id="PF00931"/>
    </source>
</evidence>
<name>A0ABT9R1H9_9ACTN</name>
<dbReference type="InterPro" id="IPR002182">
    <property type="entry name" value="NB-ARC"/>
</dbReference>
<feature type="domain" description="NB-ARC" evidence="1">
    <location>
        <begin position="19"/>
        <end position="134"/>
    </location>
</feature>
<dbReference type="Proteomes" id="UP001230426">
    <property type="component" value="Unassembled WGS sequence"/>
</dbReference>
<dbReference type="InterPro" id="IPR058852">
    <property type="entry name" value="HTH_77"/>
</dbReference>
<sequence>METTFVGRHAEIAQVVRLMRGSRLVTLTGLGGVGKTRLAGRVAEEVAADFPDGLWLVDLADLTDPYLLAETVAGGMGLADQPARPQEEALAEWLGSRRSLLVLDTCEHLVEAVASLVDTLLRRAPNLRVLATGRQPLGVSGEHIHLVPPLPAEDAVALLLDRAGPAAGADGVAELCAGLDGIPLAIELAAVRLRAMPPALLTRRLDDRYHLLTGGGGPVRHESLRAAMGWSHELCTPAERLLWARLSVFAADFDLEAAERVCAGGPLPAGLVLEALSGLVDKSLVQREEHSTGVRLRMLDTVREFGAEWLLRLGETGAVQGRHRDHYLRLARRCAVQWPGRQVEWYGRIRAERRNLRRAFELCLADPERSRAALGLAGTLWFLWICCGMLREGRHCLETALRRDTGPSPERIRALWVCAWVAALQGDLGAARERLDRCRAEDAEGSAAGYVAQVEGLISLTRRDHLRAVELLEEAMAWHMAKGEVLSGLLPCYTLTALGLLAAGRPEETAETLSEGQALCEAHGEEWSSAQMEYVSAWAEHVKDSASGALRHARTALAAARLFEDPLLSVACVEMIAWAAVAGGAARRGARLLGAAQAVRDSSGLARSGAPIPVPVRERAVTHAVKALGGGEFDTLFAEGQGFDLGIAVKYALGEKIS</sequence>
<dbReference type="Pfam" id="PF00931">
    <property type="entry name" value="NB-ARC"/>
    <property type="match status" value="1"/>
</dbReference>
<accession>A0ABT9R1H9</accession>
<organism evidence="3 4">
    <name type="scientific">Streptosporangium brasiliense</name>
    <dbReference type="NCBI Taxonomy" id="47480"/>
    <lineage>
        <taxon>Bacteria</taxon>
        <taxon>Bacillati</taxon>
        <taxon>Actinomycetota</taxon>
        <taxon>Actinomycetes</taxon>
        <taxon>Streptosporangiales</taxon>
        <taxon>Streptosporangiaceae</taxon>
        <taxon>Streptosporangium</taxon>
    </lineage>
</organism>
<dbReference type="Gene3D" id="1.25.40.10">
    <property type="entry name" value="Tetratricopeptide repeat domain"/>
    <property type="match status" value="1"/>
</dbReference>
<dbReference type="Gene3D" id="3.40.50.300">
    <property type="entry name" value="P-loop containing nucleotide triphosphate hydrolases"/>
    <property type="match status" value="1"/>
</dbReference>
<dbReference type="PANTHER" id="PTHR47691:SF3">
    <property type="entry name" value="HTH-TYPE TRANSCRIPTIONAL REGULATOR RV0890C-RELATED"/>
    <property type="match status" value="1"/>
</dbReference>
<dbReference type="PANTHER" id="PTHR47691">
    <property type="entry name" value="REGULATOR-RELATED"/>
    <property type="match status" value="1"/>
</dbReference>
<proteinExistence type="predicted"/>
<evidence type="ECO:0000313" key="3">
    <source>
        <dbReference type="EMBL" id="MDP9863086.1"/>
    </source>
</evidence>
<dbReference type="Pfam" id="PF25872">
    <property type="entry name" value="HTH_77"/>
    <property type="match status" value="1"/>
</dbReference>
<evidence type="ECO:0000313" key="4">
    <source>
        <dbReference type="Proteomes" id="UP001230426"/>
    </source>
</evidence>
<gene>
    <name evidence="3" type="ORF">J2S55_002352</name>
</gene>
<dbReference type="PRINTS" id="PR00364">
    <property type="entry name" value="DISEASERSIST"/>
</dbReference>
<comment type="caution">
    <text evidence="3">The sequence shown here is derived from an EMBL/GenBank/DDBJ whole genome shotgun (WGS) entry which is preliminary data.</text>
</comment>
<evidence type="ECO:0000259" key="2">
    <source>
        <dbReference type="Pfam" id="PF25872"/>
    </source>
</evidence>
<dbReference type="InterPro" id="IPR011990">
    <property type="entry name" value="TPR-like_helical_dom_sf"/>
</dbReference>
<dbReference type="RefSeq" id="WP_306859679.1">
    <property type="nucleotide sequence ID" value="NZ_JAUSRB010000002.1"/>
</dbReference>
<feature type="domain" description="Winged helix-turn-helix" evidence="2">
    <location>
        <begin position="239"/>
        <end position="309"/>
    </location>
</feature>
<reference evidence="3 4" key="1">
    <citation type="submission" date="2023-07" db="EMBL/GenBank/DDBJ databases">
        <title>Sequencing the genomes of 1000 actinobacteria strains.</title>
        <authorList>
            <person name="Klenk H.-P."/>
        </authorList>
    </citation>
    <scope>NUCLEOTIDE SEQUENCE [LARGE SCALE GENOMIC DNA]</scope>
    <source>
        <strain evidence="3 4">DSM 44109</strain>
    </source>
</reference>
<dbReference type="SUPFAM" id="SSF52540">
    <property type="entry name" value="P-loop containing nucleoside triphosphate hydrolases"/>
    <property type="match status" value="1"/>
</dbReference>
<dbReference type="EMBL" id="JAUSRB010000002">
    <property type="protein sequence ID" value="MDP9863086.1"/>
    <property type="molecule type" value="Genomic_DNA"/>
</dbReference>
<keyword evidence="4" id="KW-1185">Reference proteome</keyword>